<sequence length="182" mass="19541">MIRRPRPDESGVALGLAVILVVLIGVLAAGFLAVVRSDLLSTISANHGQRAFDLADAGARAAAARLRSDASPEHYDADASENAEWAYVSPGGDPPGKKLTLDHGSATVTVRYLIPATEQGQQREGDHAPEPVPDGLSDYPERDYFLVVSEGVSGETRRKVEVILYVAGPGEVEQWSWREAHE</sequence>
<gene>
    <name evidence="3" type="ORF">GBA63_14545</name>
</gene>
<dbReference type="RefSeq" id="WP_166177245.1">
    <property type="nucleotide sequence ID" value="NZ_CP045119.1"/>
</dbReference>
<evidence type="ECO:0000256" key="2">
    <source>
        <dbReference type="SAM" id="Phobius"/>
    </source>
</evidence>
<evidence type="ECO:0000256" key="1">
    <source>
        <dbReference type="SAM" id="MobiDB-lite"/>
    </source>
</evidence>
<name>A0A6G8QB43_9ACTN</name>
<keyword evidence="2" id="KW-1133">Transmembrane helix</keyword>
<dbReference type="KEGG" id="rub:GBA63_14545"/>
<feature type="transmembrane region" description="Helical" evidence="2">
    <location>
        <begin position="12"/>
        <end position="35"/>
    </location>
</feature>
<protein>
    <recommendedName>
        <fullName evidence="5">Type 4 fimbrial biogenesis protein PilX N-terminal domain-containing protein</fullName>
    </recommendedName>
</protein>
<organism evidence="3 4">
    <name type="scientific">Rubrobacter tropicus</name>
    <dbReference type="NCBI Taxonomy" id="2653851"/>
    <lineage>
        <taxon>Bacteria</taxon>
        <taxon>Bacillati</taxon>
        <taxon>Actinomycetota</taxon>
        <taxon>Rubrobacteria</taxon>
        <taxon>Rubrobacterales</taxon>
        <taxon>Rubrobacteraceae</taxon>
        <taxon>Rubrobacter</taxon>
    </lineage>
</organism>
<dbReference type="AlphaFoldDB" id="A0A6G8QB43"/>
<keyword evidence="4" id="KW-1185">Reference proteome</keyword>
<evidence type="ECO:0000313" key="3">
    <source>
        <dbReference type="EMBL" id="QIN83714.1"/>
    </source>
</evidence>
<accession>A0A6G8QB43</accession>
<evidence type="ECO:0000313" key="4">
    <source>
        <dbReference type="Proteomes" id="UP000501452"/>
    </source>
</evidence>
<evidence type="ECO:0008006" key="5">
    <source>
        <dbReference type="Google" id="ProtNLM"/>
    </source>
</evidence>
<dbReference type="EMBL" id="CP045119">
    <property type="protein sequence ID" value="QIN83714.1"/>
    <property type="molecule type" value="Genomic_DNA"/>
</dbReference>
<reference evidence="3 4" key="1">
    <citation type="submission" date="2019-10" db="EMBL/GenBank/DDBJ databases">
        <title>Rubrobacter sp nov SCSIO 52090 isolated from a deep-sea sediment in the South China Sea.</title>
        <authorList>
            <person name="Chen R.W."/>
        </authorList>
    </citation>
    <scope>NUCLEOTIDE SEQUENCE [LARGE SCALE GENOMIC DNA]</scope>
    <source>
        <strain evidence="3 4">SCSIO 52909</strain>
    </source>
</reference>
<feature type="region of interest" description="Disordered" evidence="1">
    <location>
        <begin position="116"/>
        <end position="139"/>
    </location>
</feature>
<keyword evidence="2" id="KW-0472">Membrane</keyword>
<dbReference type="Proteomes" id="UP000501452">
    <property type="component" value="Chromosome"/>
</dbReference>
<proteinExistence type="predicted"/>
<keyword evidence="2" id="KW-0812">Transmembrane</keyword>